<dbReference type="InterPro" id="IPR032675">
    <property type="entry name" value="LRR_dom_sf"/>
</dbReference>
<dbReference type="Gene3D" id="3.80.10.10">
    <property type="entry name" value="Ribonuclease Inhibitor"/>
    <property type="match status" value="1"/>
</dbReference>
<dbReference type="EMBL" id="JH711594">
    <property type="protein sequence ID" value="EIW74142.1"/>
    <property type="molecule type" value="Genomic_DNA"/>
</dbReference>
<name>R7SEH2_CONPW</name>
<proteinExistence type="predicted"/>
<protein>
    <recommendedName>
        <fullName evidence="4">F-box domain-containing protein</fullName>
    </recommendedName>
</protein>
<feature type="region of interest" description="Disordered" evidence="1">
    <location>
        <begin position="574"/>
        <end position="622"/>
    </location>
</feature>
<sequence>MDSNDKMNQSSPLFKLLCGGELYSLMLSFLTVVKKTPQGDIEIADIKSLKSLARVCKRTFEPTAILLWRDTNMHRFTHAARVLPHHQTTYGRSVKLRTTNIRKEMVLNLKIYAQSVRSFCYDEGKPYLHHESIGRLLAVMKIGPSLFPNIQHLTMPMPEYYDARLAPFLASSITHLTVNIPYKDTSTLDMIANTCPSLIQLSLTSVATNSEHANQKQHRRLDQESVCHRSSSPWVIQWLTSMAHRFGNLQVVAVRTPSSIMSPLGAINNISQFPSLKELTLSIWNSTGALAPPLPHPIPVIKFPHLTSLSIDYGSASDLDRMLQCLCGQLQGLVAINLSYSLIDRKPEPHSENALFQHTVEALSGNTLTTLRIHRAHMLYHVQGNPLDAGIFQQVCNFVHLRSLYIAMSLSIPLNDRMLVQIARCIPNLETFDVRRWDSSPGQTNTEENAVTLVGLAVFVETAQNLAFLGLSFNCDSDVDVLSDLGPERNVNGGSRVVELGVGPGYVVDAELTARQLLQIFPNVEVIDTRKLKEWAKRVSTLDRSYENYAYDLQPTTLYTRWRDVARQMDTIRPLDHPRDTDQGWRAVEDLSASEGSVSEEEDLYEFESDYDDESTYDEESH</sequence>
<dbReference type="SUPFAM" id="SSF52047">
    <property type="entry name" value="RNI-like"/>
    <property type="match status" value="1"/>
</dbReference>
<dbReference type="RefSeq" id="XP_007775715.1">
    <property type="nucleotide sequence ID" value="XM_007777525.1"/>
</dbReference>
<accession>R7SEH2</accession>
<feature type="compositionally biased region" description="Acidic residues" evidence="1">
    <location>
        <begin position="598"/>
        <end position="622"/>
    </location>
</feature>
<organism evidence="2 3">
    <name type="scientific">Coniophora puteana (strain RWD-64-598)</name>
    <name type="common">Brown rot fungus</name>
    <dbReference type="NCBI Taxonomy" id="741705"/>
    <lineage>
        <taxon>Eukaryota</taxon>
        <taxon>Fungi</taxon>
        <taxon>Dikarya</taxon>
        <taxon>Basidiomycota</taxon>
        <taxon>Agaricomycotina</taxon>
        <taxon>Agaricomycetes</taxon>
        <taxon>Agaricomycetidae</taxon>
        <taxon>Boletales</taxon>
        <taxon>Coniophorineae</taxon>
        <taxon>Coniophoraceae</taxon>
        <taxon>Coniophora</taxon>
    </lineage>
</organism>
<reference evidence="3" key="1">
    <citation type="journal article" date="2012" name="Science">
        <title>The Paleozoic origin of enzymatic lignin decomposition reconstructed from 31 fungal genomes.</title>
        <authorList>
            <person name="Floudas D."/>
            <person name="Binder M."/>
            <person name="Riley R."/>
            <person name="Barry K."/>
            <person name="Blanchette R.A."/>
            <person name="Henrissat B."/>
            <person name="Martinez A.T."/>
            <person name="Otillar R."/>
            <person name="Spatafora J.W."/>
            <person name="Yadav J.S."/>
            <person name="Aerts A."/>
            <person name="Benoit I."/>
            <person name="Boyd A."/>
            <person name="Carlson A."/>
            <person name="Copeland A."/>
            <person name="Coutinho P.M."/>
            <person name="de Vries R.P."/>
            <person name="Ferreira P."/>
            <person name="Findley K."/>
            <person name="Foster B."/>
            <person name="Gaskell J."/>
            <person name="Glotzer D."/>
            <person name="Gorecki P."/>
            <person name="Heitman J."/>
            <person name="Hesse C."/>
            <person name="Hori C."/>
            <person name="Igarashi K."/>
            <person name="Jurgens J.A."/>
            <person name="Kallen N."/>
            <person name="Kersten P."/>
            <person name="Kohler A."/>
            <person name="Kuees U."/>
            <person name="Kumar T.K.A."/>
            <person name="Kuo A."/>
            <person name="LaButti K."/>
            <person name="Larrondo L.F."/>
            <person name="Lindquist E."/>
            <person name="Ling A."/>
            <person name="Lombard V."/>
            <person name="Lucas S."/>
            <person name="Lundell T."/>
            <person name="Martin R."/>
            <person name="McLaughlin D.J."/>
            <person name="Morgenstern I."/>
            <person name="Morin E."/>
            <person name="Murat C."/>
            <person name="Nagy L.G."/>
            <person name="Nolan M."/>
            <person name="Ohm R.A."/>
            <person name="Patyshakuliyeva A."/>
            <person name="Rokas A."/>
            <person name="Ruiz-Duenas F.J."/>
            <person name="Sabat G."/>
            <person name="Salamov A."/>
            <person name="Samejima M."/>
            <person name="Schmutz J."/>
            <person name="Slot J.C."/>
            <person name="St John F."/>
            <person name="Stenlid J."/>
            <person name="Sun H."/>
            <person name="Sun S."/>
            <person name="Syed K."/>
            <person name="Tsang A."/>
            <person name="Wiebenga A."/>
            <person name="Young D."/>
            <person name="Pisabarro A."/>
            <person name="Eastwood D.C."/>
            <person name="Martin F."/>
            <person name="Cullen D."/>
            <person name="Grigoriev I.V."/>
            <person name="Hibbett D.S."/>
        </authorList>
    </citation>
    <scope>NUCLEOTIDE SEQUENCE [LARGE SCALE GENOMIC DNA]</scope>
    <source>
        <strain evidence="3">RWD-64-598 SS2</strain>
    </source>
</reference>
<dbReference type="KEGG" id="cput:CONPUDRAFT_147910"/>
<dbReference type="GeneID" id="19202396"/>
<evidence type="ECO:0000256" key="1">
    <source>
        <dbReference type="SAM" id="MobiDB-lite"/>
    </source>
</evidence>
<dbReference type="AlphaFoldDB" id="R7SEH2"/>
<keyword evidence="3" id="KW-1185">Reference proteome</keyword>
<gene>
    <name evidence="2" type="ORF">CONPUDRAFT_147910</name>
</gene>
<evidence type="ECO:0008006" key="4">
    <source>
        <dbReference type="Google" id="ProtNLM"/>
    </source>
</evidence>
<evidence type="ECO:0000313" key="3">
    <source>
        <dbReference type="Proteomes" id="UP000053558"/>
    </source>
</evidence>
<dbReference type="Proteomes" id="UP000053558">
    <property type="component" value="Unassembled WGS sequence"/>
</dbReference>
<feature type="compositionally biased region" description="Basic and acidic residues" evidence="1">
    <location>
        <begin position="574"/>
        <end position="589"/>
    </location>
</feature>
<evidence type="ECO:0000313" key="2">
    <source>
        <dbReference type="EMBL" id="EIW74142.1"/>
    </source>
</evidence>